<protein>
    <submittedName>
        <fullName evidence="6">HK97 family phage prohead protease</fullName>
    </submittedName>
</protein>
<feature type="domain" description="Prohead serine protease" evidence="5">
    <location>
        <begin position="123"/>
        <end position="222"/>
    </location>
</feature>
<dbReference type="AlphaFoldDB" id="A0A7W6PV70"/>
<dbReference type="InterPro" id="IPR054613">
    <property type="entry name" value="Peptidase_S78_dom"/>
</dbReference>
<dbReference type="GO" id="GO:0008233">
    <property type="term" value="F:peptidase activity"/>
    <property type="evidence" value="ECO:0007669"/>
    <property type="project" value="UniProtKB-KW"/>
</dbReference>
<name>A0A7W6PV70_9SPHN</name>
<keyword evidence="7" id="KW-1185">Reference proteome</keyword>
<proteinExistence type="predicted"/>
<dbReference type="Proteomes" id="UP000590524">
    <property type="component" value="Unassembled WGS sequence"/>
</dbReference>
<reference evidence="6 7" key="1">
    <citation type="submission" date="2020-08" db="EMBL/GenBank/DDBJ databases">
        <title>Genomic Encyclopedia of Type Strains, Phase IV (KMG-IV): sequencing the most valuable type-strain genomes for metagenomic binning, comparative biology and taxonomic classification.</title>
        <authorList>
            <person name="Goeker M."/>
        </authorList>
    </citation>
    <scope>NUCLEOTIDE SEQUENCE [LARGE SCALE GENOMIC DNA]</scope>
    <source>
        <strain evidence="6 7">DSM 19371</strain>
    </source>
</reference>
<evidence type="ECO:0000256" key="1">
    <source>
        <dbReference type="ARBA" id="ARBA00022612"/>
    </source>
</evidence>
<dbReference type="RefSeq" id="WP_188082767.1">
    <property type="nucleotide sequence ID" value="NZ_JACIEU010000011.1"/>
</dbReference>
<gene>
    <name evidence="6" type="ORF">GGQ90_002914</name>
</gene>
<organism evidence="6 7">
    <name type="scientific">Sphingobium scionense</name>
    <dbReference type="NCBI Taxonomy" id="1404341"/>
    <lineage>
        <taxon>Bacteria</taxon>
        <taxon>Pseudomonadati</taxon>
        <taxon>Pseudomonadota</taxon>
        <taxon>Alphaproteobacteria</taxon>
        <taxon>Sphingomonadales</taxon>
        <taxon>Sphingomonadaceae</taxon>
        <taxon>Sphingobium</taxon>
    </lineage>
</organism>
<dbReference type="Pfam" id="PF25209">
    <property type="entry name" value="Phage_capsid_4"/>
    <property type="match status" value="1"/>
</dbReference>
<comment type="caution">
    <text evidence="6">The sequence shown here is derived from an EMBL/GenBank/DDBJ whole genome shotgun (WGS) entry which is preliminary data.</text>
</comment>
<dbReference type="GO" id="GO:0006508">
    <property type="term" value="P:proteolysis"/>
    <property type="evidence" value="ECO:0007669"/>
    <property type="project" value="UniProtKB-KW"/>
</dbReference>
<feature type="region of interest" description="Disordered" evidence="4">
    <location>
        <begin position="217"/>
        <end position="291"/>
    </location>
</feature>
<evidence type="ECO:0000259" key="5">
    <source>
        <dbReference type="Pfam" id="PF04586"/>
    </source>
</evidence>
<dbReference type="NCBIfam" id="NF045541">
    <property type="entry name" value="scaf_prot_MCP2"/>
    <property type="match status" value="1"/>
</dbReference>
<keyword evidence="1" id="KW-1188">Viral release from host cell</keyword>
<evidence type="ECO:0000313" key="7">
    <source>
        <dbReference type="Proteomes" id="UP000590524"/>
    </source>
</evidence>
<sequence>MNDKSKVPPAPPPARGRLTALIHRHPRTTALLDIAANLIGGGVLTRNTPAEGGDPEERRQPMTGGRGNRSLAVTPDSYDSAARTVEAVLSAGSAVRRYWFTEELEISAEAIDLARVTGGICPLLDTHNQYQLDGVIGRVLSVRIEDGQLIGVLQFADTPAGRDIEARVAAGEIRAISIGYRVTKWQITATDDTDHETWRAVAWELLEASFVPVPADPNAVVRSAPQNPSHGNQEEDDMRRNLPGGAAAAAPAAAAANPAASVEPAQTTRSEPAAPAPAPAPAIEPAQRQADAVTVQAIRTAGTNAGLDTDAVFELIERHEANPFTRDALMADIGRRFAERDSNVRTANRVPASAGNGVTMARAMGDALFHRMSPGSELSADARNFRGMSLLRMAEEYLGSSGISMRGMTAHEIAERALHSTSDFPALMGNAMNRRLRAAYEENQPSYRRWARRAPNAPDFRSIDVIQTSAMPDLLKVNEAGEFKYGTISDGKVSYAVVTYGRIIGISRQTLINDDLRALERMTTGFAGSAARLENRTVYSQLTANPTMSYDTTALFHADHGNLAGAGGPISATTLGAGRTAMRLQKGLQKEELNLAPRWLIVPATQEQLAYQYTSSQYVPAKQTDTNEFRAGGRTAVEPIVESVLDAASTTAWYMAAGNEQCDTIEYTYLEGAEGVQLSSRIGFTVDGVELKASLDFAAATIDHRGLYKNGG</sequence>
<keyword evidence="2 6" id="KW-0645">Protease</keyword>
<keyword evidence="3" id="KW-0378">Hydrolase</keyword>
<evidence type="ECO:0000256" key="2">
    <source>
        <dbReference type="ARBA" id="ARBA00022670"/>
    </source>
</evidence>
<dbReference type="Pfam" id="PF04586">
    <property type="entry name" value="Peptidase_S78"/>
    <property type="match status" value="1"/>
</dbReference>
<evidence type="ECO:0000256" key="3">
    <source>
        <dbReference type="ARBA" id="ARBA00022801"/>
    </source>
</evidence>
<evidence type="ECO:0000256" key="4">
    <source>
        <dbReference type="SAM" id="MobiDB-lite"/>
    </source>
</evidence>
<feature type="region of interest" description="Disordered" evidence="4">
    <location>
        <begin position="45"/>
        <end position="74"/>
    </location>
</feature>
<evidence type="ECO:0000313" key="6">
    <source>
        <dbReference type="EMBL" id="MBB4149125.1"/>
    </source>
</evidence>
<feature type="compositionally biased region" description="Low complexity" evidence="4">
    <location>
        <begin position="246"/>
        <end position="260"/>
    </location>
</feature>
<dbReference type="EMBL" id="JACIEU010000011">
    <property type="protein sequence ID" value="MBB4149125.1"/>
    <property type="molecule type" value="Genomic_DNA"/>
</dbReference>
<accession>A0A7W6PV70</accession>